<dbReference type="Proteomes" id="UP000019763">
    <property type="component" value="Unassembled WGS sequence"/>
</dbReference>
<reference evidence="2" key="1">
    <citation type="submission" date="2013-12" db="EMBL/GenBank/DDBJ databases">
        <authorList>
            <person name="Omoto C.K."/>
            <person name="Sibley D."/>
            <person name="Venepally P."/>
            <person name="Hadjithomas M."/>
            <person name="Karamycheva S."/>
            <person name="Brunk B."/>
            <person name="Roos D."/>
            <person name="Caler E."/>
            <person name="Lorenzi H."/>
        </authorList>
    </citation>
    <scope>NUCLEOTIDE SEQUENCE</scope>
</reference>
<organism evidence="2 3">
    <name type="scientific">Gregarina niphandrodes</name>
    <name type="common">Septate eugregarine</name>
    <dbReference type="NCBI Taxonomy" id="110365"/>
    <lineage>
        <taxon>Eukaryota</taxon>
        <taxon>Sar</taxon>
        <taxon>Alveolata</taxon>
        <taxon>Apicomplexa</taxon>
        <taxon>Conoidasida</taxon>
        <taxon>Gregarinasina</taxon>
        <taxon>Eugregarinorida</taxon>
        <taxon>Gregarinidae</taxon>
        <taxon>Gregarina</taxon>
    </lineage>
</organism>
<name>A0A023B0M7_GRENI</name>
<proteinExistence type="predicted"/>
<dbReference type="AlphaFoldDB" id="A0A023B0M7"/>
<protein>
    <submittedName>
        <fullName evidence="2">Uncharacterized protein</fullName>
    </submittedName>
</protein>
<dbReference type="VEuPathDB" id="CryptoDB:GNI_138410"/>
<comment type="caution">
    <text evidence="2">The sequence shown here is derived from an EMBL/GenBank/DDBJ whole genome shotgun (WGS) entry which is preliminary data.</text>
</comment>
<sequence length="238" mass="27028">MDNLEGRVDRYYDPTTNVTYDWDDDFRCYIGYIAELISDDPFYYRYETPPVESDDEGALKPRQHEDEDILALLEPTRIRSRSSVDEVVDEGPDPYSTRVDAKVSVQRENLYGKKATPKPAKAAPVKTEDAEKEKEMKRIRQELEKEVKQAAKEGQQGRRSLTRRLTRKLTTIGNTMSVQEQLNLLADVKKEAGSIEMDDEAINQYTATENAAAAAREIAKKVLKKKAPVGKTLAMKPP</sequence>
<evidence type="ECO:0000256" key="1">
    <source>
        <dbReference type="SAM" id="MobiDB-lite"/>
    </source>
</evidence>
<evidence type="ECO:0000313" key="2">
    <source>
        <dbReference type="EMBL" id="EZG45473.1"/>
    </source>
</evidence>
<dbReference type="RefSeq" id="XP_011132491.1">
    <property type="nucleotide sequence ID" value="XM_011134189.1"/>
</dbReference>
<gene>
    <name evidence="2" type="ORF">GNI_138410</name>
</gene>
<feature type="region of interest" description="Disordered" evidence="1">
    <location>
        <begin position="113"/>
        <end position="132"/>
    </location>
</feature>
<dbReference type="EMBL" id="AFNH02001023">
    <property type="protein sequence ID" value="EZG45473.1"/>
    <property type="molecule type" value="Genomic_DNA"/>
</dbReference>
<feature type="compositionally biased region" description="Low complexity" evidence="1">
    <location>
        <begin position="113"/>
        <end position="124"/>
    </location>
</feature>
<accession>A0A023B0M7</accession>
<keyword evidence="3" id="KW-1185">Reference proteome</keyword>
<evidence type="ECO:0000313" key="3">
    <source>
        <dbReference type="Proteomes" id="UP000019763"/>
    </source>
</evidence>
<dbReference type="GeneID" id="22914916"/>